<evidence type="ECO:0000313" key="2">
    <source>
        <dbReference type="WBParaSite" id="PTRK_0001532400.1"/>
    </source>
</evidence>
<dbReference type="PROSITE" id="PS00092">
    <property type="entry name" value="N6_MTASE"/>
    <property type="match status" value="1"/>
</dbReference>
<dbReference type="GO" id="GO:0005829">
    <property type="term" value="C:cytosol"/>
    <property type="evidence" value="ECO:0007669"/>
    <property type="project" value="TreeGrafter"/>
</dbReference>
<dbReference type="PANTHER" id="PTHR37426:SF1">
    <property type="entry name" value="RIBOSOMAL RNA LARGE SUBUNIT METHYLTRANSFERASE J"/>
    <property type="match status" value="1"/>
</dbReference>
<dbReference type="InterPro" id="IPR002052">
    <property type="entry name" value="DNA_methylase_N6_adenine_CS"/>
</dbReference>
<name>A0A0N5A126_PARTI</name>
<dbReference type="HAMAP" id="MF_00934">
    <property type="entry name" value="23SrRNA_methyltr_J"/>
    <property type="match status" value="1"/>
</dbReference>
<dbReference type="AlphaFoldDB" id="A0A0N5A126"/>
<protein>
    <submittedName>
        <fullName evidence="2">23S rRNA m6A2030 methyltransferase</fullName>
    </submittedName>
</protein>
<keyword evidence="1" id="KW-1185">Reference proteome</keyword>
<dbReference type="GO" id="GO:0070475">
    <property type="term" value="P:rRNA base methylation"/>
    <property type="evidence" value="ECO:0007669"/>
    <property type="project" value="InterPro"/>
</dbReference>
<proteinExistence type="inferred from homology"/>
<dbReference type="PANTHER" id="PTHR37426">
    <property type="entry name" value="RIBOSOMAL RNA LARGE SUBUNIT METHYLTRANSFERASE J"/>
    <property type="match status" value="1"/>
</dbReference>
<reference evidence="2" key="1">
    <citation type="submission" date="2017-02" db="UniProtKB">
        <authorList>
            <consortium name="WormBaseParasite"/>
        </authorList>
    </citation>
    <scope>IDENTIFICATION</scope>
</reference>
<accession>A0A0N5A126</accession>
<dbReference type="Proteomes" id="UP000038045">
    <property type="component" value="Unplaced"/>
</dbReference>
<dbReference type="GO" id="GO:0036307">
    <property type="term" value="F:23S rRNA (adenine(2030)-N(6))-methyltransferase activity"/>
    <property type="evidence" value="ECO:0007669"/>
    <property type="project" value="TreeGrafter"/>
</dbReference>
<dbReference type="GO" id="GO:0003676">
    <property type="term" value="F:nucleic acid binding"/>
    <property type="evidence" value="ECO:0007669"/>
    <property type="project" value="InterPro"/>
</dbReference>
<organism evidence="1 2">
    <name type="scientific">Parastrongyloides trichosuri</name>
    <name type="common">Possum-specific nematode worm</name>
    <dbReference type="NCBI Taxonomy" id="131310"/>
    <lineage>
        <taxon>Eukaryota</taxon>
        <taxon>Metazoa</taxon>
        <taxon>Ecdysozoa</taxon>
        <taxon>Nematoda</taxon>
        <taxon>Chromadorea</taxon>
        <taxon>Rhabditida</taxon>
        <taxon>Tylenchina</taxon>
        <taxon>Panagrolaimomorpha</taxon>
        <taxon>Strongyloidoidea</taxon>
        <taxon>Strongyloididae</taxon>
        <taxon>Parastrongyloides</taxon>
    </lineage>
</organism>
<dbReference type="SUPFAM" id="SSF53335">
    <property type="entry name" value="S-adenosyl-L-methionine-dependent methyltransferases"/>
    <property type="match status" value="1"/>
</dbReference>
<dbReference type="Pfam" id="PF04378">
    <property type="entry name" value="RsmJ"/>
    <property type="match status" value="1"/>
</dbReference>
<dbReference type="InterPro" id="IPR029063">
    <property type="entry name" value="SAM-dependent_MTases_sf"/>
</dbReference>
<sequence length="294" mass="33343">MNYRHAYHAGNFADVFKHIVLTRVLLYMQRKEAALRVIDTHAGIGRYDLSGVEAGKTLEWRSGIEQVFDAKAAGSIPAAVLELIAPYLDVIEQENSAVKDNSLRYYPGSPLLTRHLMREQDRLSALELHPQDYKTLAALFEGDYQTRVTELNGWLALGAHLPPKEKRGLVLVDPPFEIAGEFDRLVEGLVKAHRRFATGTYALWYPVKDRREVNRFIANLKESGLPKILRLELAVRAPSQEPRFDGTGMIVVNPPYLLQEEMTKISPWLASLFGENNQGSYKIEWITGEERAEK</sequence>
<dbReference type="WBParaSite" id="PTRK_0001532400.1">
    <property type="protein sequence ID" value="PTRK_0001532400.1"/>
    <property type="gene ID" value="PTRK_0001532400"/>
</dbReference>
<evidence type="ECO:0000313" key="1">
    <source>
        <dbReference type="Proteomes" id="UP000038045"/>
    </source>
</evidence>
<dbReference type="Gene3D" id="3.40.50.150">
    <property type="entry name" value="Vaccinia Virus protein VP39"/>
    <property type="match status" value="1"/>
</dbReference>
<dbReference type="InterPro" id="IPR007473">
    <property type="entry name" value="RlmJ"/>
</dbReference>